<evidence type="ECO:0000313" key="2">
    <source>
        <dbReference type="EMBL" id="CUI01872.1"/>
    </source>
</evidence>
<keyword evidence="1" id="KW-0472">Membrane</keyword>
<gene>
    <name evidence="2" type="ORF">PHA8399_04021</name>
</gene>
<keyword evidence="1" id="KW-1133">Transmembrane helix</keyword>
<dbReference type="Proteomes" id="UP000051326">
    <property type="component" value="Unassembled WGS sequence"/>
</dbReference>
<dbReference type="EMBL" id="CYSR01000037">
    <property type="protein sequence ID" value="CUI01872.1"/>
    <property type="molecule type" value="Genomic_DNA"/>
</dbReference>
<dbReference type="AlphaFoldDB" id="A0A0P1HZ92"/>
<proteinExistence type="predicted"/>
<evidence type="ECO:0000256" key="1">
    <source>
        <dbReference type="SAM" id="Phobius"/>
    </source>
</evidence>
<dbReference type="STRING" id="1396826.PHA8399_04021"/>
<sequence>MSDPTRPTLASRILRGVFLFVAVPVLVVLLLGIIGWDADFYALRDRWEHMKLALFGDWQAENWCPPGRGSDNCDEAAQFEDALADAGDFTFFRRATIAGTDLTVHTGIRFATARDVVDGHPASQWCYVALPDGAVQQQIDLASKTAGNPPVYTSLASLDATALAGFGVSADALSDIARSHCRFVSPKEES</sequence>
<accession>A0A0P1HZ92</accession>
<keyword evidence="1" id="KW-0812">Transmembrane</keyword>
<organism evidence="2 3">
    <name type="scientific">Leisingera aquaemixtae</name>
    <dbReference type="NCBI Taxonomy" id="1396826"/>
    <lineage>
        <taxon>Bacteria</taxon>
        <taxon>Pseudomonadati</taxon>
        <taxon>Pseudomonadota</taxon>
        <taxon>Alphaproteobacteria</taxon>
        <taxon>Rhodobacterales</taxon>
        <taxon>Roseobacteraceae</taxon>
        <taxon>Leisingera</taxon>
    </lineage>
</organism>
<evidence type="ECO:0000313" key="3">
    <source>
        <dbReference type="Proteomes" id="UP000051326"/>
    </source>
</evidence>
<feature type="transmembrane region" description="Helical" evidence="1">
    <location>
        <begin position="12"/>
        <end position="36"/>
    </location>
</feature>
<reference evidence="2 3" key="1">
    <citation type="submission" date="2015-09" db="EMBL/GenBank/DDBJ databases">
        <authorList>
            <consortium name="Swine Surveillance"/>
        </authorList>
    </citation>
    <scope>NUCLEOTIDE SEQUENCE [LARGE SCALE GENOMIC DNA]</scope>
    <source>
        <strain evidence="2 3">CECT 8399</strain>
    </source>
</reference>
<dbReference type="RefSeq" id="WP_058287861.1">
    <property type="nucleotide sequence ID" value="NZ_CYSR01000037.1"/>
</dbReference>
<name>A0A0P1HZ92_9RHOB</name>
<protein>
    <submittedName>
        <fullName evidence="2">Uncharacterized protein</fullName>
    </submittedName>
</protein>